<dbReference type="PANTHER" id="PTHR39163">
    <property type="entry name" value="FERREDOXIN"/>
    <property type="match status" value="1"/>
</dbReference>
<evidence type="ECO:0000313" key="3">
    <source>
        <dbReference type="Proteomes" id="UP000176614"/>
    </source>
</evidence>
<dbReference type="Pfam" id="PF13370">
    <property type="entry name" value="Fer4_13"/>
    <property type="match status" value="1"/>
</dbReference>
<organism evidence="2 3">
    <name type="scientific">candidate division WWE3 bacterium RIFOXYA2_FULL_46_9</name>
    <dbReference type="NCBI Taxonomy" id="1802636"/>
    <lineage>
        <taxon>Bacteria</taxon>
        <taxon>Katanobacteria</taxon>
    </lineage>
</organism>
<dbReference type="EMBL" id="MEVT01000012">
    <property type="protein sequence ID" value="OGC62846.1"/>
    <property type="molecule type" value="Genomic_DNA"/>
</dbReference>
<dbReference type="SUPFAM" id="SSF54862">
    <property type="entry name" value="4Fe-4S ferredoxins"/>
    <property type="match status" value="1"/>
</dbReference>
<dbReference type="Proteomes" id="UP000176614">
    <property type="component" value="Unassembled WGS sequence"/>
</dbReference>
<dbReference type="AlphaFoldDB" id="A0A1F4W092"/>
<sequence length="86" mass="9630">MKKGQNEFAISSDQKVRIKVIKEKCISAGTCIVYAADTFDLDEDGISYVKEGIWDELEKIVMAAKSCPTMAIIVEDMDGKQLWPLE</sequence>
<reference evidence="2 3" key="1">
    <citation type="journal article" date="2016" name="Nat. Commun.">
        <title>Thousands of microbial genomes shed light on interconnected biogeochemical processes in an aquifer system.</title>
        <authorList>
            <person name="Anantharaman K."/>
            <person name="Brown C.T."/>
            <person name="Hug L.A."/>
            <person name="Sharon I."/>
            <person name="Castelle C.J."/>
            <person name="Probst A.J."/>
            <person name="Thomas B.C."/>
            <person name="Singh A."/>
            <person name="Wilkins M.J."/>
            <person name="Karaoz U."/>
            <person name="Brodie E.L."/>
            <person name="Williams K.H."/>
            <person name="Hubbard S.S."/>
            <person name="Banfield J.F."/>
        </authorList>
    </citation>
    <scope>NUCLEOTIDE SEQUENCE [LARGE SCALE GENOMIC DNA]</scope>
</reference>
<evidence type="ECO:0000256" key="1">
    <source>
        <dbReference type="ARBA" id="ARBA00001966"/>
    </source>
</evidence>
<evidence type="ECO:0000313" key="2">
    <source>
        <dbReference type="EMBL" id="OGC62846.1"/>
    </source>
</evidence>
<comment type="cofactor">
    <cofactor evidence="1">
        <name>[4Fe-4S] cluster</name>
        <dbReference type="ChEBI" id="CHEBI:49883"/>
    </cofactor>
</comment>
<accession>A0A1F4W092</accession>
<comment type="caution">
    <text evidence="2">The sequence shown here is derived from an EMBL/GenBank/DDBJ whole genome shotgun (WGS) entry which is preliminary data.</text>
</comment>
<dbReference type="PANTHER" id="PTHR39163:SF1">
    <property type="entry name" value="FERREDOXIN"/>
    <property type="match status" value="1"/>
</dbReference>
<gene>
    <name evidence="2" type="ORF">A2264_04230</name>
</gene>
<name>A0A1F4W092_UNCKA</name>
<proteinExistence type="predicted"/>
<dbReference type="InterPro" id="IPR052395">
    <property type="entry name" value="ET_Ferredoxin"/>
</dbReference>
<dbReference type="Gene3D" id="3.30.70.20">
    <property type="match status" value="1"/>
</dbReference>
<protein>
    <recommendedName>
        <fullName evidence="4">Ferredoxin</fullName>
    </recommendedName>
</protein>
<evidence type="ECO:0008006" key="4">
    <source>
        <dbReference type="Google" id="ProtNLM"/>
    </source>
</evidence>